<dbReference type="Pfam" id="PF00404">
    <property type="entry name" value="Dockerin_1"/>
    <property type="match status" value="1"/>
</dbReference>
<dbReference type="EMBL" id="MFHP01000015">
    <property type="protein sequence ID" value="OGF72742.1"/>
    <property type="molecule type" value="Genomic_DNA"/>
</dbReference>
<dbReference type="InterPro" id="IPR002105">
    <property type="entry name" value="Dockerin_1_rpt"/>
</dbReference>
<dbReference type="PROSITE" id="PS00018">
    <property type="entry name" value="EF_HAND_1"/>
    <property type="match status" value="1"/>
</dbReference>
<dbReference type="GO" id="GO:0000272">
    <property type="term" value="P:polysaccharide catabolic process"/>
    <property type="evidence" value="ECO:0007669"/>
    <property type="project" value="InterPro"/>
</dbReference>
<dbReference type="InterPro" id="IPR036116">
    <property type="entry name" value="FN3_sf"/>
</dbReference>
<feature type="domain" description="Dockerin" evidence="3">
    <location>
        <begin position="387"/>
        <end position="444"/>
    </location>
</feature>
<dbReference type="Gene3D" id="2.60.40.10">
    <property type="entry name" value="Immunoglobulins"/>
    <property type="match status" value="1"/>
</dbReference>
<evidence type="ECO:0000256" key="1">
    <source>
        <dbReference type="SAM" id="MobiDB-lite"/>
    </source>
</evidence>
<evidence type="ECO:0000313" key="4">
    <source>
        <dbReference type="EMBL" id="OGF72742.1"/>
    </source>
</evidence>
<evidence type="ECO:0000259" key="2">
    <source>
        <dbReference type="PROSITE" id="PS50853"/>
    </source>
</evidence>
<dbReference type="InterPro" id="IPR016134">
    <property type="entry name" value="Dockerin_dom"/>
</dbReference>
<dbReference type="CDD" id="cd14256">
    <property type="entry name" value="Dockerin_I"/>
    <property type="match status" value="1"/>
</dbReference>
<feature type="region of interest" description="Disordered" evidence="1">
    <location>
        <begin position="169"/>
        <end position="190"/>
    </location>
</feature>
<evidence type="ECO:0008006" key="6">
    <source>
        <dbReference type="Google" id="ProtNLM"/>
    </source>
</evidence>
<proteinExistence type="predicted"/>
<dbReference type="PROSITE" id="PS51766">
    <property type="entry name" value="DOCKERIN"/>
    <property type="match status" value="1"/>
</dbReference>
<name>A0A1F5WAQ2_9BACT</name>
<dbReference type="GO" id="GO:0004553">
    <property type="term" value="F:hydrolase activity, hydrolyzing O-glycosyl compounds"/>
    <property type="evidence" value="ECO:0007669"/>
    <property type="project" value="InterPro"/>
</dbReference>
<sequence length="444" mass="46901">MRGFAFSFVLFGALVFLARADEFTSSDFKVLEPVLQPAGYSSSTSYILISTIAQMAIGTSTATAFNLAGGFLYYPFASSPVVTATAGDGQVSLSWTASEGFLGWTVSGYNVGQSTSPGGPYTFSASLGSGTNSTRTGLTNGTTYSFVVRAEDAFGNSVATSSEVYSTPIAAPAPAPTPTPTPSPGGGGGSGGILFTKTRVILKGYAYPSANLFVLKDGSQVSNFRAAGDGKWETDVELAGGIYTFSIYAVDSEGRRSITYSFTTNVPKDQAVTISDIIIPPTIGADKAQVKFGNDIKFFGAAYPNSQINVIINSEQVFADQATSSRFGLWNYTLNSANLETGEHVTKSQAVIAKSLVSGFSESLAFRVGDTDVLFGKLLAPLRPAPACGKKGDINSDGKVNIVDFSIMLFFWNQRNPQNPCADINGDGIVNLFDFSIMLYYWTG</sequence>
<feature type="compositionally biased region" description="Pro residues" evidence="1">
    <location>
        <begin position="171"/>
        <end position="183"/>
    </location>
</feature>
<dbReference type="Proteomes" id="UP000178743">
    <property type="component" value="Unassembled WGS sequence"/>
</dbReference>
<dbReference type="InterPro" id="IPR013783">
    <property type="entry name" value="Ig-like_fold"/>
</dbReference>
<gene>
    <name evidence="4" type="ORF">A3C05_03165</name>
</gene>
<dbReference type="SUPFAM" id="SSF63446">
    <property type="entry name" value="Type I dockerin domain"/>
    <property type="match status" value="1"/>
</dbReference>
<reference evidence="4 5" key="1">
    <citation type="journal article" date="2016" name="Nat. Commun.">
        <title>Thousands of microbial genomes shed light on interconnected biogeochemical processes in an aquifer system.</title>
        <authorList>
            <person name="Anantharaman K."/>
            <person name="Brown C.T."/>
            <person name="Hug L.A."/>
            <person name="Sharon I."/>
            <person name="Castelle C.J."/>
            <person name="Probst A.J."/>
            <person name="Thomas B.C."/>
            <person name="Singh A."/>
            <person name="Wilkins M.J."/>
            <person name="Karaoz U."/>
            <person name="Brodie E.L."/>
            <person name="Williams K.H."/>
            <person name="Hubbard S.S."/>
            <person name="Banfield J.F."/>
        </authorList>
    </citation>
    <scope>NUCLEOTIDE SEQUENCE [LARGE SCALE GENOMIC DNA]</scope>
</reference>
<comment type="caution">
    <text evidence="4">The sequence shown here is derived from an EMBL/GenBank/DDBJ whole genome shotgun (WGS) entry which is preliminary data.</text>
</comment>
<dbReference type="InterPro" id="IPR018247">
    <property type="entry name" value="EF_Hand_1_Ca_BS"/>
</dbReference>
<dbReference type="InterPro" id="IPR003961">
    <property type="entry name" value="FN3_dom"/>
</dbReference>
<evidence type="ECO:0000259" key="3">
    <source>
        <dbReference type="PROSITE" id="PS51766"/>
    </source>
</evidence>
<evidence type="ECO:0000313" key="5">
    <source>
        <dbReference type="Proteomes" id="UP000178743"/>
    </source>
</evidence>
<protein>
    <recommendedName>
        <fullName evidence="6">Fibronectin type-III domain-containing protein</fullName>
    </recommendedName>
</protein>
<dbReference type="AlphaFoldDB" id="A0A1F5WAQ2"/>
<dbReference type="Gene3D" id="1.10.1330.10">
    <property type="entry name" value="Dockerin domain"/>
    <property type="match status" value="1"/>
</dbReference>
<dbReference type="SMART" id="SM00060">
    <property type="entry name" value="FN3"/>
    <property type="match status" value="1"/>
</dbReference>
<dbReference type="CDD" id="cd00063">
    <property type="entry name" value="FN3"/>
    <property type="match status" value="1"/>
</dbReference>
<dbReference type="PROSITE" id="PS50853">
    <property type="entry name" value="FN3"/>
    <property type="match status" value="1"/>
</dbReference>
<feature type="domain" description="Fibronectin type-III" evidence="2">
    <location>
        <begin position="77"/>
        <end position="170"/>
    </location>
</feature>
<accession>A0A1F5WAQ2</accession>
<dbReference type="SUPFAM" id="SSF49265">
    <property type="entry name" value="Fibronectin type III"/>
    <property type="match status" value="1"/>
</dbReference>
<dbReference type="InterPro" id="IPR036439">
    <property type="entry name" value="Dockerin_dom_sf"/>
</dbReference>
<organism evidence="4 5">
    <name type="scientific">Candidatus Giovannonibacteria bacterium RIFCSPHIGHO2_02_FULL_45_40</name>
    <dbReference type="NCBI Taxonomy" id="1798337"/>
    <lineage>
        <taxon>Bacteria</taxon>
        <taxon>Candidatus Giovannoniibacteriota</taxon>
    </lineage>
</organism>